<organism evidence="2 3">
    <name type="scientific">Dichotomicrobium thermohalophilum</name>
    <dbReference type="NCBI Taxonomy" id="933063"/>
    <lineage>
        <taxon>Bacteria</taxon>
        <taxon>Pseudomonadati</taxon>
        <taxon>Pseudomonadota</taxon>
        <taxon>Alphaproteobacteria</taxon>
        <taxon>Hyphomicrobiales</taxon>
        <taxon>Hyphomicrobiaceae</taxon>
        <taxon>Dichotomicrobium</taxon>
    </lineage>
</organism>
<dbReference type="InterPro" id="IPR011051">
    <property type="entry name" value="RmlC_Cupin_sf"/>
</dbReference>
<dbReference type="Gene3D" id="2.60.120.10">
    <property type="entry name" value="Jelly Rolls"/>
    <property type="match status" value="1"/>
</dbReference>
<evidence type="ECO:0000313" key="2">
    <source>
        <dbReference type="EMBL" id="RIA56229.1"/>
    </source>
</evidence>
<evidence type="ECO:0000259" key="1">
    <source>
        <dbReference type="Pfam" id="PF07883"/>
    </source>
</evidence>
<dbReference type="Proteomes" id="UP000266273">
    <property type="component" value="Unassembled WGS sequence"/>
</dbReference>
<name>A0A397Q6X5_9HYPH</name>
<comment type="caution">
    <text evidence="2">The sequence shown here is derived from an EMBL/GenBank/DDBJ whole genome shotgun (WGS) entry which is preliminary data.</text>
</comment>
<feature type="domain" description="Cupin type-2" evidence="1">
    <location>
        <begin position="38"/>
        <end position="105"/>
    </location>
</feature>
<dbReference type="OrthoDB" id="1973590at2"/>
<dbReference type="RefSeq" id="WP_119061045.1">
    <property type="nucleotide sequence ID" value="NZ_QXDF01000001.1"/>
</dbReference>
<dbReference type="InterPro" id="IPR052535">
    <property type="entry name" value="Bacilysin_H2HPP_isomerase"/>
</dbReference>
<dbReference type="SUPFAM" id="SSF51182">
    <property type="entry name" value="RmlC-like cupins"/>
    <property type="match status" value="1"/>
</dbReference>
<proteinExistence type="predicted"/>
<gene>
    <name evidence="2" type="ORF">BXY53_1331</name>
</gene>
<dbReference type="EMBL" id="QXDF01000001">
    <property type="protein sequence ID" value="RIA56229.1"/>
    <property type="molecule type" value="Genomic_DNA"/>
</dbReference>
<dbReference type="AlphaFoldDB" id="A0A397Q6X5"/>
<dbReference type="Pfam" id="PF07883">
    <property type="entry name" value="Cupin_2"/>
    <property type="match status" value="1"/>
</dbReference>
<accession>A0A397Q6X5</accession>
<keyword evidence="3" id="KW-1185">Reference proteome</keyword>
<dbReference type="InterPro" id="IPR014710">
    <property type="entry name" value="RmlC-like_jellyroll"/>
</dbReference>
<evidence type="ECO:0000313" key="3">
    <source>
        <dbReference type="Proteomes" id="UP000266273"/>
    </source>
</evidence>
<dbReference type="PANTHER" id="PTHR40112:SF1">
    <property type="entry name" value="H2HPP ISOMERASE"/>
    <property type="match status" value="1"/>
</dbReference>
<sequence>MEERFFFNINAPDGGIPRDLAPGITTTVFPGEHAMLSIVRIEPNTRGTLHHHPEEQWGYCIAGSGVRIQGDQEVRVKAGDFWRTPGGTPHTMEAGDEGLVVMDVFAPPREAYKKAGHGFGGPD</sequence>
<dbReference type="GO" id="GO:0016853">
    <property type="term" value="F:isomerase activity"/>
    <property type="evidence" value="ECO:0007669"/>
    <property type="project" value="UniProtKB-KW"/>
</dbReference>
<keyword evidence="2" id="KW-0413">Isomerase</keyword>
<dbReference type="PANTHER" id="PTHR40112">
    <property type="entry name" value="H2HPP ISOMERASE"/>
    <property type="match status" value="1"/>
</dbReference>
<protein>
    <submittedName>
        <fullName evidence="2">Mannose-6-phosphate isomerase-like protein (Cupin superfamily)</fullName>
    </submittedName>
</protein>
<reference evidence="2 3" key="1">
    <citation type="submission" date="2018-08" db="EMBL/GenBank/DDBJ databases">
        <title>Genomic Encyclopedia of Archaeal and Bacterial Type Strains, Phase II (KMG-II): from individual species to whole genera.</title>
        <authorList>
            <person name="Goeker M."/>
        </authorList>
    </citation>
    <scope>NUCLEOTIDE SEQUENCE [LARGE SCALE GENOMIC DNA]</scope>
    <source>
        <strain evidence="2 3">DSM 5002</strain>
    </source>
</reference>
<dbReference type="InterPro" id="IPR013096">
    <property type="entry name" value="Cupin_2"/>
</dbReference>